<organism evidence="2 3">
    <name type="scientific">Bacillus wiedmannii</name>
    <dbReference type="NCBI Taxonomy" id="1890302"/>
    <lineage>
        <taxon>Bacteria</taxon>
        <taxon>Bacillati</taxon>
        <taxon>Bacillota</taxon>
        <taxon>Bacilli</taxon>
        <taxon>Bacillales</taxon>
        <taxon>Bacillaceae</taxon>
        <taxon>Bacillus</taxon>
        <taxon>Bacillus cereus group</taxon>
    </lineage>
</organism>
<dbReference type="EMBL" id="SZON01001503">
    <property type="protein sequence ID" value="TKI90841.1"/>
    <property type="molecule type" value="Genomic_DNA"/>
</dbReference>
<keyword evidence="1" id="KW-0472">Membrane</keyword>
<sequence length="77" mass="8502">MKTTDSKGLLGNRVYLQVFSAYSLLMLGVFIDMLAIMTIVGFEWEVDPTMIGLIPVAYALPGIIFGSWAGVIADRFR</sequence>
<protein>
    <submittedName>
        <fullName evidence="2">MFS transporter</fullName>
    </submittedName>
</protein>
<evidence type="ECO:0000313" key="2">
    <source>
        <dbReference type="EMBL" id="TKI90841.1"/>
    </source>
</evidence>
<feature type="non-terminal residue" evidence="2">
    <location>
        <position position="77"/>
    </location>
</feature>
<dbReference type="AlphaFoldDB" id="A0A4U3ASQ0"/>
<comment type="caution">
    <text evidence="2">The sequence shown here is derived from an EMBL/GenBank/DDBJ whole genome shotgun (WGS) entry which is preliminary data.</text>
</comment>
<keyword evidence="1" id="KW-1133">Transmembrane helix</keyword>
<keyword evidence="1" id="KW-0812">Transmembrane</keyword>
<gene>
    <name evidence="2" type="ORF">FC699_23235</name>
</gene>
<dbReference type="InterPro" id="IPR036259">
    <property type="entry name" value="MFS_trans_sf"/>
</dbReference>
<accession>A0A4U3ASQ0</accession>
<feature type="transmembrane region" description="Helical" evidence="1">
    <location>
        <begin position="50"/>
        <end position="73"/>
    </location>
</feature>
<feature type="transmembrane region" description="Helical" evidence="1">
    <location>
        <begin position="21"/>
        <end position="44"/>
    </location>
</feature>
<evidence type="ECO:0000313" key="3">
    <source>
        <dbReference type="Proteomes" id="UP000305222"/>
    </source>
</evidence>
<evidence type="ECO:0000256" key="1">
    <source>
        <dbReference type="SAM" id="Phobius"/>
    </source>
</evidence>
<name>A0A4U3ASQ0_9BACI</name>
<reference evidence="2 3" key="1">
    <citation type="journal article" date="2019" name="Environ. Microbiol.">
        <title>An active ?-lactamase is a part of an orchestrated cell wall stress resistance network of Bacillus subtilis and related rhizosphere species.</title>
        <authorList>
            <person name="Bucher T."/>
            <person name="Keren-Paz A."/>
            <person name="Hausser J."/>
            <person name="Olender T."/>
            <person name="Cytryn E."/>
            <person name="Kolodkin-Gal I."/>
        </authorList>
    </citation>
    <scope>NUCLEOTIDE SEQUENCE [LARGE SCALE GENOMIC DNA]</scope>
    <source>
        <strain evidence="2 3">I5</strain>
    </source>
</reference>
<dbReference type="SUPFAM" id="SSF103473">
    <property type="entry name" value="MFS general substrate transporter"/>
    <property type="match status" value="1"/>
</dbReference>
<dbReference type="Proteomes" id="UP000305222">
    <property type="component" value="Unassembled WGS sequence"/>
</dbReference>
<proteinExistence type="predicted"/>